<feature type="domain" description="NIDO" evidence="20">
    <location>
        <begin position="97"/>
        <end position="258"/>
    </location>
</feature>
<dbReference type="Ensembl" id="ENSEBUT00000004791.1">
    <property type="protein sequence ID" value="ENSEBUP00000004359.1"/>
    <property type="gene ID" value="ENSEBUG00000003086.1"/>
</dbReference>
<feature type="domain" description="EGF-like" evidence="17">
    <location>
        <begin position="807"/>
        <end position="843"/>
    </location>
</feature>
<evidence type="ECO:0000259" key="20">
    <source>
        <dbReference type="PROSITE" id="PS51220"/>
    </source>
</evidence>
<dbReference type="GO" id="GO:0005604">
    <property type="term" value="C:basement membrane"/>
    <property type="evidence" value="ECO:0007669"/>
    <property type="project" value="UniProtKB-SubCell"/>
</dbReference>
<dbReference type="GO" id="GO:0017147">
    <property type="term" value="F:Wnt-protein binding"/>
    <property type="evidence" value="ECO:0007669"/>
    <property type="project" value="TreeGrafter"/>
</dbReference>
<dbReference type="PROSITE" id="PS50026">
    <property type="entry name" value="EGF_3"/>
    <property type="match status" value="4"/>
</dbReference>
<dbReference type="PROSITE" id="PS51220">
    <property type="entry name" value="NIDO"/>
    <property type="match status" value="1"/>
</dbReference>
<dbReference type="GO" id="GO:0060070">
    <property type="term" value="P:canonical Wnt signaling pathway"/>
    <property type="evidence" value="ECO:0007669"/>
    <property type="project" value="TreeGrafter"/>
</dbReference>
<name>A0A8C4NB86_EPTBU</name>
<dbReference type="InterPro" id="IPR006605">
    <property type="entry name" value="G2_nidogen/fibulin_G2F"/>
</dbReference>
<proteinExistence type="predicted"/>
<evidence type="ECO:0000256" key="1">
    <source>
        <dbReference type="ARBA" id="ARBA00004302"/>
    </source>
</evidence>
<dbReference type="Pfam" id="PF00086">
    <property type="entry name" value="Thyroglobulin_1"/>
    <property type="match status" value="1"/>
</dbReference>
<dbReference type="Gene3D" id="4.10.800.10">
    <property type="entry name" value="Thyroglobulin type-1"/>
    <property type="match status" value="1"/>
</dbReference>
<dbReference type="InterPro" id="IPR049883">
    <property type="entry name" value="NOTCH1_EGF-like"/>
</dbReference>
<dbReference type="FunFam" id="2.10.25.10:FF:000038">
    <property type="entry name" value="Fibrillin 2"/>
    <property type="match status" value="1"/>
</dbReference>
<dbReference type="InterPro" id="IPR024731">
    <property type="entry name" value="NELL2-like_EGF"/>
</dbReference>
<feature type="compositionally biased region" description="Pro residues" evidence="15">
    <location>
        <begin position="938"/>
        <end position="947"/>
    </location>
</feature>
<dbReference type="SMART" id="SM00211">
    <property type="entry name" value="TY"/>
    <property type="match status" value="1"/>
</dbReference>
<dbReference type="SUPFAM" id="SSF57610">
    <property type="entry name" value="Thyroglobulin type-1 domain"/>
    <property type="match status" value="1"/>
</dbReference>
<dbReference type="SMART" id="SM00181">
    <property type="entry name" value="EGF"/>
    <property type="match status" value="5"/>
</dbReference>
<keyword evidence="9" id="KW-0130">Cell adhesion</keyword>
<dbReference type="InterPro" id="IPR000033">
    <property type="entry name" value="LDLR_classB_rpt"/>
</dbReference>
<dbReference type="Gene3D" id="2.10.25.10">
    <property type="entry name" value="Laminin"/>
    <property type="match status" value="4"/>
</dbReference>
<keyword evidence="22" id="KW-1185">Reference proteome</keyword>
<keyword evidence="10 14" id="KW-1015">Disulfide bond</keyword>
<keyword evidence="6" id="KW-0677">Repeat</keyword>
<evidence type="ECO:0000259" key="19">
    <source>
        <dbReference type="PROSITE" id="PS51162"/>
    </source>
</evidence>
<comment type="subcellular location">
    <subcellularLocation>
        <location evidence="1">Secreted</location>
        <location evidence="1">Extracellular space</location>
        <location evidence="1">Extracellular matrix</location>
        <location evidence="1">Basement membrane</location>
    </subcellularLocation>
</comment>
<organism evidence="21 22">
    <name type="scientific">Eptatretus burgeri</name>
    <name type="common">Inshore hagfish</name>
    <dbReference type="NCBI Taxonomy" id="7764"/>
    <lineage>
        <taxon>Eukaryota</taxon>
        <taxon>Metazoa</taxon>
        <taxon>Chordata</taxon>
        <taxon>Craniata</taxon>
        <taxon>Vertebrata</taxon>
        <taxon>Cyclostomata</taxon>
        <taxon>Myxini</taxon>
        <taxon>Myxiniformes</taxon>
        <taxon>Myxinidae</taxon>
        <taxon>Eptatretinae</taxon>
        <taxon>Eptatretus</taxon>
    </lineage>
</organism>
<evidence type="ECO:0000313" key="21">
    <source>
        <dbReference type="Ensembl" id="ENSEBUP00000004359.1"/>
    </source>
</evidence>
<feature type="disulfide bond" evidence="14">
    <location>
        <begin position="896"/>
        <end position="903"/>
    </location>
</feature>
<dbReference type="InterPro" id="IPR000742">
    <property type="entry name" value="EGF"/>
</dbReference>
<dbReference type="Gene3D" id="2.40.155.10">
    <property type="entry name" value="Green fluorescent protein"/>
    <property type="match status" value="1"/>
</dbReference>
<comment type="caution">
    <text evidence="12">Lacks conserved residue(s) required for the propagation of feature annotation.</text>
</comment>
<dbReference type="GeneTree" id="ENSGT00940000157901"/>
<feature type="repeat" description="LDL-receptor class B" evidence="13">
    <location>
        <begin position="1039"/>
        <end position="1081"/>
    </location>
</feature>
<feature type="repeat" description="LDL-receptor class B" evidence="13">
    <location>
        <begin position="996"/>
        <end position="1038"/>
    </location>
</feature>
<dbReference type="Pfam" id="PF06119">
    <property type="entry name" value="NIDO"/>
    <property type="match status" value="1"/>
</dbReference>
<dbReference type="Pfam" id="PF00058">
    <property type="entry name" value="Ldl_recept_b"/>
    <property type="match status" value="3"/>
</dbReference>
<dbReference type="CDD" id="cd00255">
    <property type="entry name" value="nidG2"/>
    <property type="match status" value="1"/>
</dbReference>
<dbReference type="PROSITE" id="PS00010">
    <property type="entry name" value="ASX_HYDROXYL"/>
    <property type="match status" value="2"/>
</dbReference>
<evidence type="ECO:0000313" key="22">
    <source>
        <dbReference type="Proteomes" id="UP000694388"/>
    </source>
</evidence>
<evidence type="ECO:0000256" key="8">
    <source>
        <dbReference type="ARBA" id="ARBA00022869"/>
    </source>
</evidence>
<sequence>MLELTLVLALLFAGSPVRAIGRHELLPYGSRHGDLELPAGDDAHSQAVDLPFAFPYFTSSFSTLHVSTNGLLSPKPLQDESSYINGPLPTSFPALAAFLLDLDTGSGHGHVLFRVSVDPVDSSWAAGHIHRAFPTFSSFNPHAIFVCTWDSVPAHRGHVQQSNTFQLVLASDEDDTFALLLYPEHTLQVFSTPPKEERKDLTETPARVGFSQGSRTVFFIPVEGSSYEVTSPSNPPQQLPRTSNSGRKGIWAFRVGSTGRLNNIQPAEIQGDIEDEPEDPSGHGVPLPIDYDSEDSDEYDDDFEELTEAPIPAESHFEAGDRRGDWRTVENPRGIRPYPDVVGVPETQAHPEPHFVEQPFENEQIPVFGDLPLPKRSSTIINIDDIEVDAKVFQYNPTRVVESCAKDGTSCSPHTSCRDHSTGFCCYCNNGYYGDGHLCLPEGLPQRVNGKVSGRIFLGSASRPVEFLGVDMHSYIVVNDGRTYTAVSQISEEIGWSMLPLYSMAGIMGWMFALEQPDFHNGFSITGGRFTRHANITFLPGREQVSIVQHLNGMDEHGHLTINTRIDGQLPLLPPGVTLSVNKYEEIYHRSYNVITSSAAHEYTVDFGQGRHETFQHQWKQNITWEGCLHDVEHHMSAHRQRLTAERIFTLYDVGEKILRYATTNMIGSVTDPVVENPCYDGSHHCDSNAQCQPGQGQAYACECAVGYAGDGRACYDRDECGERADTCGAYAHCVNMPGTFRCECHEGYHFAVDGQSCIPHTPVNPCDTPTHGCDYSERAHCVPTGPSTHRCECLPGFTGNGHVCSDIDECRSSRCDPHATCYNSPGSFSCRCNPGYHGDGFQCIPLQGHEGHEKSKCEQWRDSMLAASSQHGSRPSPSFYLPQCETDGTFSPVQCHSDAGYCWCVNEDGSEIPGTRSPHGTEPPCLPTAAPTSMQPSPRPDVDPPPPGSSLLFAQGQLITHIPLAGSTLQSESAHTVISLHGSITVGLAFDCVDNMIYWTDIAGKTINRASLNGGEPQVIINTGLLSPEGLAIDHLGRNAFWTDSGTDRIEVSKLDGSQRRVLFDTGLVNPRAIVVDAPRGHMYWTDWNREAPKIETAYMDGSERRVLVSEDLGLPNGLTFDPYSRQLCWADAGTKRLECVYPSHGTRRRFLEGLRYPFSLTGFSGHLYYTDWRRDAVVSATLNQELEEHLPPQRSHPYGITTVFPQCPPGNFFHMHHTANKMIHVRQAVPTDCSHASSNEVMAL</sequence>
<feature type="compositionally biased region" description="Acidic residues" evidence="15">
    <location>
        <begin position="291"/>
        <end position="300"/>
    </location>
</feature>
<evidence type="ECO:0000256" key="11">
    <source>
        <dbReference type="ARBA" id="ARBA00023180"/>
    </source>
</evidence>
<keyword evidence="5 16" id="KW-0732">Signal</keyword>
<feature type="chain" id="PRO_5034326868" evidence="16">
    <location>
        <begin position="20"/>
        <end position="1246"/>
    </location>
</feature>
<dbReference type="SMART" id="SM00682">
    <property type="entry name" value="G2F"/>
    <property type="match status" value="1"/>
</dbReference>
<feature type="repeat" description="LDL-receptor class B" evidence="13">
    <location>
        <begin position="1082"/>
        <end position="1126"/>
    </location>
</feature>
<reference evidence="21" key="2">
    <citation type="submission" date="2025-09" db="UniProtKB">
        <authorList>
            <consortium name="Ensembl"/>
        </authorList>
    </citation>
    <scope>IDENTIFICATION</scope>
</reference>
<dbReference type="GO" id="GO:0005509">
    <property type="term" value="F:calcium ion binding"/>
    <property type="evidence" value="ECO:0007669"/>
    <property type="project" value="InterPro"/>
</dbReference>
<feature type="signal peptide" evidence="16">
    <location>
        <begin position="1"/>
        <end position="19"/>
    </location>
</feature>
<dbReference type="PROSITE" id="PS51120">
    <property type="entry name" value="LDLRB"/>
    <property type="match status" value="3"/>
</dbReference>
<evidence type="ECO:0000259" key="18">
    <source>
        <dbReference type="PROSITE" id="PS50993"/>
    </source>
</evidence>
<dbReference type="CDD" id="cd00191">
    <property type="entry name" value="TY"/>
    <property type="match status" value="1"/>
</dbReference>
<keyword evidence="8" id="KW-0084">Basement membrane</keyword>
<dbReference type="SUPFAM" id="SSF63825">
    <property type="entry name" value="YWTD domain"/>
    <property type="match status" value="1"/>
</dbReference>
<dbReference type="PROSITE" id="PS50993">
    <property type="entry name" value="NIDOGEN_G2"/>
    <property type="match status" value="1"/>
</dbReference>
<dbReference type="PROSITE" id="PS00484">
    <property type="entry name" value="THYROGLOBULIN_1_1"/>
    <property type="match status" value="1"/>
</dbReference>
<evidence type="ECO:0000256" key="6">
    <source>
        <dbReference type="ARBA" id="ARBA00022737"/>
    </source>
</evidence>
<keyword evidence="11" id="KW-0325">Glycoprotein</keyword>
<evidence type="ECO:0000256" key="2">
    <source>
        <dbReference type="ARBA" id="ARBA00022525"/>
    </source>
</evidence>
<evidence type="ECO:0000256" key="3">
    <source>
        <dbReference type="ARBA" id="ARBA00022530"/>
    </source>
</evidence>
<dbReference type="InterPro" id="IPR009017">
    <property type="entry name" value="GFP"/>
</dbReference>
<feature type="region of interest" description="Disordered" evidence="15">
    <location>
        <begin position="272"/>
        <end position="300"/>
    </location>
</feature>
<keyword evidence="7" id="KW-0106">Calcium</keyword>
<dbReference type="InterPro" id="IPR036857">
    <property type="entry name" value="Thyroglobulin_1_sf"/>
</dbReference>
<dbReference type="SMART" id="SM00179">
    <property type="entry name" value="EGF_CA"/>
    <property type="match status" value="3"/>
</dbReference>
<feature type="domain" description="Nidogen G2 beta-barrel" evidence="18">
    <location>
        <begin position="444"/>
        <end position="677"/>
    </location>
</feature>
<dbReference type="InterPro" id="IPR050778">
    <property type="entry name" value="Cueball_EGF_LRP_Nidogen"/>
</dbReference>
<evidence type="ECO:0000256" key="13">
    <source>
        <dbReference type="PROSITE-ProRule" id="PRU00461"/>
    </source>
</evidence>
<dbReference type="PANTHER" id="PTHR46513:SF6">
    <property type="entry name" value="NIDOGEN-1"/>
    <property type="match status" value="1"/>
</dbReference>
<feature type="domain" description="EGF-like" evidence="17">
    <location>
        <begin position="717"/>
        <end position="759"/>
    </location>
</feature>
<dbReference type="Proteomes" id="UP000694388">
    <property type="component" value="Unplaced"/>
</dbReference>
<dbReference type="PROSITE" id="PS01187">
    <property type="entry name" value="EGF_CA"/>
    <property type="match status" value="1"/>
</dbReference>
<dbReference type="InterPro" id="IPR003886">
    <property type="entry name" value="NIDO_dom"/>
</dbReference>
<dbReference type="InterPro" id="IPR009030">
    <property type="entry name" value="Growth_fac_rcpt_cys_sf"/>
</dbReference>
<dbReference type="CDD" id="cd00054">
    <property type="entry name" value="EGF_CA"/>
    <property type="match status" value="2"/>
</dbReference>
<protein>
    <submittedName>
        <fullName evidence="21">Nidogen 2</fullName>
    </submittedName>
</protein>
<evidence type="ECO:0000259" key="17">
    <source>
        <dbReference type="PROSITE" id="PS50026"/>
    </source>
</evidence>
<dbReference type="SUPFAM" id="SSF57196">
    <property type="entry name" value="EGF/Laminin"/>
    <property type="match status" value="1"/>
</dbReference>
<dbReference type="Gene3D" id="2.120.10.30">
    <property type="entry name" value="TolB, C-terminal domain"/>
    <property type="match status" value="1"/>
</dbReference>
<evidence type="ECO:0000256" key="12">
    <source>
        <dbReference type="PROSITE-ProRule" id="PRU00076"/>
    </source>
</evidence>
<dbReference type="InterPro" id="IPR000716">
    <property type="entry name" value="Thyroglobulin_1"/>
</dbReference>
<dbReference type="GO" id="GO:0005886">
    <property type="term" value="C:plasma membrane"/>
    <property type="evidence" value="ECO:0007669"/>
    <property type="project" value="TreeGrafter"/>
</dbReference>
<evidence type="ECO:0000256" key="16">
    <source>
        <dbReference type="SAM" id="SignalP"/>
    </source>
</evidence>
<feature type="domain" description="EGF-like" evidence="17">
    <location>
        <begin position="675"/>
        <end position="716"/>
    </location>
</feature>
<dbReference type="InterPro" id="IPR011042">
    <property type="entry name" value="6-blade_b-propeller_TolB-like"/>
</dbReference>
<keyword evidence="3" id="KW-0272">Extracellular matrix</keyword>
<dbReference type="InterPro" id="IPR000152">
    <property type="entry name" value="EGF-type_Asp/Asn_hydroxyl_site"/>
</dbReference>
<feature type="region of interest" description="Disordered" evidence="15">
    <location>
        <begin position="915"/>
        <end position="947"/>
    </location>
</feature>
<keyword evidence="4 12" id="KW-0245">EGF-like domain</keyword>
<dbReference type="FunFam" id="2.10.25.10:FF:000270">
    <property type="entry name" value="Nidogen 1"/>
    <property type="match status" value="1"/>
</dbReference>
<dbReference type="InterPro" id="IPR026823">
    <property type="entry name" value="cEGF"/>
</dbReference>
<feature type="domain" description="EGF-like" evidence="17">
    <location>
        <begin position="763"/>
        <end position="806"/>
    </location>
</feature>
<dbReference type="AlphaFoldDB" id="A0A8C4NB86"/>
<dbReference type="PANTHER" id="PTHR46513">
    <property type="entry name" value="VITELLOGENIN RECEPTOR-LIKE PROTEIN-RELATED-RELATED"/>
    <property type="match status" value="1"/>
</dbReference>
<dbReference type="PROSITE" id="PS01186">
    <property type="entry name" value="EGF_2"/>
    <property type="match status" value="4"/>
</dbReference>
<dbReference type="Pfam" id="PF12947">
    <property type="entry name" value="EGF_3"/>
    <property type="match status" value="1"/>
</dbReference>
<dbReference type="GO" id="GO:0007160">
    <property type="term" value="P:cell-matrix adhesion"/>
    <property type="evidence" value="ECO:0007669"/>
    <property type="project" value="InterPro"/>
</dbReference>
<accession>A0A8C4NB86</accession>
<feature type="domain" description="Thyroglobulin type-1" evidence="19">
    <location>
        <begin position="855"/>
        <end position="926"/>
    </location>
</feature>
<dbReference type="Pfam" id="PF07474">
    <property type="entry name" value="G2F"/>
    <property type="match status" value="1"/>
</dbReference>
<evidence type="ECO:0000256" key="14">
    <source>
        <dbReference type="PROSITE-ProRule" id="PRU00500"/>
    </source>
</evidence>
<dbReference type="PROSITE" id="PS51162">
    <property type="entry name" value="THYROGLOBULIN_1_2"/>
    <property type="match status" value="1"/>
</dbReference>
<dbReference type="InterPro" id="IPR018097">
    <property type="entry name" value="EGF_Ca-bd_CS"/>
</dbReference>
<feature type="region of interest" description="Disordered" evidence="15">
    <location>
        <begin position="226"/>
        <end position="248"/>
    </location>
</feature>
<dbReference type="SUPFAM" id="SSF54511">
    <property type="entry name" value="GFP-like"/>
    <property type="match status" value="1"/>
</dbReference>
<keyword evidence="2" id="KW-0964">Secreted</keyword>
<dbReference type="SMART" id="SM00539">
    <property type="entry name" value="NIDO"/>
    <property type="match status" value="1"/>
</dbReference>
<evidence type="ECO:0000256" key="15">
    <source>
        <dbReference type="SAM" id="MobiDB-lite"/>
    </source>
</evidence>
<dbReference type="FunFam" id="2.120.10.30:FF:000241">
    <property type="entry name" value="Low-density lipoprotein receptor-related protein 6"/>
    <property type="match status" value="1"/>
</dbReference>
<evidence type="ECO:0000256" key="5">
    <source>
        <dbReference type="ARBA" id="ARBA00022729"/>
    </source>
</evidence>
<dbReference type="InterPro" id="IPR001881">
    <property type="entry name" value="EGF-like_Ca-bd_dom"/>
</dbReference>
<evidence type="ECO:0000256" key="7">
    <source>
        <dbReference type="ARBA" id="ARBA00022837"/>
    </source>
</evidence>
<dbReference type="GO" id="GO:0042813">
    <property type="term" value="F:Wnt receptor activity"/>
    <property type="evidence" value="ECO:0007669"/>
    <property type="project" value="TreeGrafter"/>
</dbReference>
<dbReference type="Pfam" id="PF12662">
    <property type="entry name" value="cEGF"/>
    <property type="match status" value="1"/>
</dbReference>
<evidence type="ECO:0000256" key="10">
    <source>
        <dbReference type="ARBA" id="ARBA00023157"/>
    </source>
</evidence>
<dbReference type="SMART" id="SM00135">
    <property type="entry name" value="LY"/>
    <property type="match status" value="4"/>
</dbReference>
<reference evidence="21" key="1">
    <citation type="submission" date="2025-08" db="UniProtKB">
        <authorList>
            <consortium name="Ensembl"/>
        </authorList>
    </citation>
    <scope>IDENTIFICATION</scope>
</reference>
<dbReference type="SUPFAM" id="SSF57184">
    <property type="entry name" value="Growth factor receptor domain"/>
    <property type="match status" value="1"/>
</dbReference>
<evidence type="ECO:0000256" key="9">
    <source>
        <dbReference type="ARBA" id="ARBA00022889"/>
    </source>
</evidence>
<dbReference type="Pfam" id="PF07645">
    <property type="entry name" value="EGF_CA"/>
    <property type="match status" value="1"/>
</dbReference>
<evidence type="ECO:0000256" key="4">
    <source>
        <dbReference type="ARBA" id="ARBA00022536"/>
    </source>
</evidence>